<evidence type="ECO:0000256" key="3">
    <source>
        <dbReference type="ARBA" id="ARBA00022737"/>
    </source>
</evidence>
<evidence type="ECO:0000256" key="4">
    <source>
        <dbReference type="ARBA" id="ARBA00022989"/>
    </source>
</evidence>
<proteinExistence type="predicted"/>
<keyword evidence="12" id="KW-0732">Signal</keyword>
<feature type="compositionally biased region" description="Pro residues" evidence="10">
    <location>
        <begin position="448"/>
        <end position="460"/>
    </location>
</feature>
<keyword evidence="2 11" id="KW-0812">Transmembrane</keyword>
<feature type="chain" id="PRO_5046177304" evidence="12">
    <location>
        <begin position="19"/>
        <end position="535"/>
    </location>
</feature>
<feature type="repeat" description="TNFR-Cys" evidence="9">
    <location>
        <begin position="148"/>
        <end position="187"/>
    </location>
</feature>
<dbReference type="Pfam" id="PF00020">
    <property type="entry name" value="TNFR_c6"/>
    <property type="match status" value="2"/>
</dbReference>
<organism evidence="14 15">
    <name type="scientific">Aplysia californica</name>
    <name type="common">California sea hare</name>
    <dbReference type="NCBI Taxonomy" id="6500"/>
    <lineage>
        <taxon>Eukaryota</taxon>
        <taxon>Metazoa</taxon>
        <taxon>Spiralia</taxon>
        <taxon>Lophotrochozoa</taxon>
        <taxon>Mollusca</taxon>
        <taxon>Gastropoda</taxon>
        <taxon>Heterobranchia</taxon>
        <taxon>Euthyneura</taxon>
        <taxon>Tectipleura</taxon>
        <taxon>Aplysiida</taxon>
        <taxon>Aplysioidea</taxon>
        <taxon>Aplysiidae</taxon>
        <taxon>Aplysia</taxon>
    </lineage>
</organism>
<dbReference type="SUPFAM" id="SSF57586">
    <property type="entry name" value="TNF receptor-like"/>
    <property type="match status" value="2"/>
</dbReference>
<keyword evidence="8" id="KW-0325">Glycoprotein</keyword>
<dbReference type="RefSeq" id="XP_012942700.1">
    <property type="nucleotide sequence ID" value="XM_013087246.2"/>
</dbReference>
<evidence type="ECO:0000256" key="7">
    <source>
        <dbReference type="ARBA" id="ARBA00023170"/>
    </source>
</evidence>
<name>A0ABM1A878_APLCA</name>
<keyword evidence="14" id="KW-1185">Reference proteome</keyword>
<dbReference type="PROSITE" id="PS50050">
    <property type="entry name" value="TNFR_NGFR_2"/>
    <property type="match status" value="3"/>
</dbReference>
<reference evidence="15" key="1">
    <citation type="submission" date="2025-08" db="UniProtKB">
        <authorList>
            <consortium name="RefSeq"/>
        </authorList>
    </citation>
    <scope>IDENTIFICATION</scope>
</reference>
<feature type="disulfide bond" evidence="9">
    <location>
        <begin position="42"/>
        <end position="55"/>
    </location>
</feature>
<evidence type="ECO:0000256" key="12">
    <source>
        <dbReference type="SAM" id="SignalP"/>
    </source>
</evidence>
<evidence type="ECO:0000313" key="14">
    <source>
        <dbReference type="Proteomes" id="UP000694888"/>
    </source>
</evidence>
<keyword evidence="4 11" id="KW-1133">Transmembrane helix</keyword>
<feature type="domain" description="TNFR-Cys" evidence="13">
    <location>
        <begin position="107"/>
        <end position="146"/>
    </location>
</feature>
<comment type="subcellular location">
    <subcellularLocation>
        <location evidence="1">Membrane</location>
        <topology evidence="1">Single-pass membrane protein</topology>
    </subcellularLocation>
</comment>
<feature type="disulfide bond" evidence="9">
    <location>
        <begin position="108"/>
        <end position="123"/>
    </location>
</feature>
<keyword evidence="6 9" id="KW-1015">Disulfide bond</keyword>
<feature type="disulfide bond" evidence="9">
    <location>
        <begin position="165"/>
        <end position="178"/>
    </location>
</feature>
<feature type="repeat" description="TNFR-Cys" evidence="9">
    <location>
        <begin position="107"/>
        <end position="146"/>
    </location>
</feature>
<feature type="disulfide bond" evidence="9">
    <location>
        <begin position="45"/>
        <end position="63"/>
    </location>
</feature>
<dbReference type="InterPro" id="IPR001368">
    <property type="entry name" value="TNFR/NGFR_Cys_rich_reg"/>
</dbReference>
<dbReference type="PANTHER" id="PTHR12120">
    <property type="entry name" value="TNFR-CYS DOMAIN-CONTAINING PROTEIN"/>
    <property type="match status" value="1"/>
</dbReference>
<evidence type="ECO:0000259" key="13">
    <source>
        <dbReference type="PROSITE" id="PS50050"/>
    </source>
</evidence>
<evidence type="ECO:0000256" key="9">
    <source>
        <dbReference type="PROSITE-ProRule" id="PRU00206"/>
    </source>
</evidence>
<evidence type="ECO:0000256" key="11">
    <source>
        <dbReference type="SAM" id="Phobius"/>
    </source>
</evidence>
<feature type="transmembrane region" description="Helical" evidence="11">
    <location>
        <begin position="243"/>
        <end position="265"/>
    </location>
</feature>
<keyword evidence="7" id="KW-0675">Receptor</keyword>
<evidence type="ECO:0000313" key="15">
    <source>
        <dbReference type="RefSeq" id="XP_012942700.1"/>
    </source>
</evidence>
<dbReference type="InterPro" id="IPR047526">
    <property type="entry name" value="TNR19/27/EDAR"/>
</dbReference>
<feature type="domain" description="TNFR-Cys" evidence="13">
    <location>
        <begin position="148"/>
        <end position="187"/>
    </location>
</feature>
<dbReference type="CDD" id="cd00185">
    <property type="entry name" value="TNFRSF"/>
    <property type="match status" value="1"/>
</dbReference>
<dbReference type="SMART" id="SM00208">
    <property type="entry name" value="TNFR"/>
    <property type="match status" value="4"/>
</dbReference>
<protein>
    <submittedName>
        <fullName evidence="15">Uncharacterized protein LOC106012918</fullName>
    </submittedName>
</protein>
<evidence type="ECO:0000256" key="5">
    <source>
        <dbReference type="ARBA" id="ARBA00023136"/>
    </source>
</evidence>
<gene>
    <name evidence="15" type="primary">LOC106012918</name>
</gene>
<evidence type="ECO:0000256" key="10">
    <source>
        <dbReference type="SAM" id="MobiDB-lite"/>
    </source>
</evidence>
<evidence type="ECO:0000256" key="8">
    <source>
        <dbReference type="ARBA" id="ARBA00023180"/>
    </source>
</evidence>
<accession>A0ABM1A878</accession>
<feature type="region of interest" description="Disordered" evidence="10">
    <location>
        <begin position="411"/>
        <end position="515"/>
    </location>
</feature>
<evidence type="ECO:0000256" key="2">
    <source>
        <dbReference type="ARBA" id="ARBA00022692"/>
    </source>
</evidence>
<dbReference type="Proteomes" id="UP000694888">
    <property type="component" value="Unplaced"/>
</dbReference>
<dbReference type="PANTHER" id="PTHR12120:SF10">
    <property type="entry name" value="TNFR-CYS DOMAIN-CONTAINING PROTEIN"/>
    <property type="match status" value="1"/>
</dbReference>
<sequence>MKVLYLLSLTVILPLSAPKVHVTSSCPAHKFWSEARKTCQWCGQCDSYSVMVTPCSRTSDTVCEQCVDHSRDTLRAQKACCVKCPPCPPGQRVVSQCTHNTPTQCLTCPDGAYNGRLSYSDVCIPCKSCGNLEELSPCNATHNRQCGSCKTGYYQLHSQDRCRKCRTCLQGQRSVRECRGGGSSRRCGVSDLVRTDNVYMAAGRRGDTPTHTSPILRQHHRSINKTSASPTSRPDFLSWQDVILVWSSGAVILLSVVLALACYCAKRRVSCRKKPRTDGSKTGVLLEDTDSSTSGLSPCQSLLYIKEENPSIGSNCERPTLCLVSFGGEKTAVYEDIRSPYYKQCRDGEENDIKVLDNGVNDKLSSLHNSSKICDNSWTKELLAILFPDKSRYEAAVVSEDEHEACTQLQDSEVVSEDTPKVCTQPSVPHPLPLEQCPEVLDQTDLLPIPPPRCDPPELPTNPQEQDTAPEPPPRSGASQSLTAKVTPGCVSSSQSELLSSSSREPPACPVDDVRDVRLRDDGKITLSCSHQRFR</sequence>
<feature type="compositionally biased region" description="Low complexity" evidence="10">
    <location>
        <begin position="492"/>
        <end position="503"/>
    </location>
</feature>
<evidence type="ECO:0000256" key="6">
    <source>
        <dbReference type="ARBA" id="ARBA00023157"/>
    </source>
</evidence>
<feature type="signal peptide" evidence="12">
    <location>
        <begin position="1"/>
        <end position="18"/>
    </location>
</feature>
<feature type="domain" description="TNFR-Cys" evidence="13">
    <location>
        <begin position="25"/>
        <end position="63"/>
    </location>
</feature>
<dbReference type="Gene3D" id="2.10.50.10">
    <property type="entry name" value="Tumor Necrosis Factor Receptor, subunit A, domain 2"/>
    <property type="match status" value="3"/>
</dbReference>
<feature type="repeat" description="TNFR-Cys" evidence="9">
    <location>
        <begin position="25"/>
        <end position="63"/>
    </location>
</feature>
<keyword evidence="5 11" id="KW-0472">Membrane</keyword>
<evidence type="ECO:0000256" key="1">
    <source>
        <dbReference type="ARBA" id="ARBA00004167"/>
    </source>
</evidence>
<dbReference type="PROSITE" id="PS00652">
    <property type="entry name" value="TNFR_NGFR_1"/>
    <property type="match status" value="2"/>
</dbReference>
<dbReference type="GeneID" id="106012918"/>
<comment type="caution">
    <text evidence="9">Lacks conserved residue(s) required for the propagation of feature annotation.</text>
</comment>
<keyword evidence="3" id="KW-0677">Repeat</keyword>